<dbReference type="AlphaFoldDB" id="D4B5S2"/>
<protein>
    <submittedName>
        <fullName evidence="1">Uncharacterized protein</fullName>
    </submittedName>
</protein>
<dbReference type="EMBL" id="ABSU01000050">
    <property type="protein sequence ID" value="EFE29258.1"/>
    <property type="molecule type" value="Genomic_DNA"/>
</dbReference>
<evidence type="ECO:0000313" key="1">
    <source>
        <dbReference type="EMBL" id="EFE29258.1"/>
    </source>
</evidence>
<dbReference type="HOGENOM" id="CLU_1510221_0_0_1"/>
<comment type="caution">
    <text evidence="1">The sequence shown here is derived from an EMBL/GenBank/DDBJ whole genome shotgun (WGS) entry which is preliminary data.</text>
</comment>
<reference evidence="2" key="1">
    <citation type="journal article" date="2011" name="Genome Biol.">
        <title>Comparative and functional genomics provide insights into the pathogenicity of dermatophytic fungi.</title>
        <authorList>
            <person name="Burmester A."/>
            <person name="Shelest E."/>
            <person name="Gloeckner G."/>
            <person name="Heddergott C."/>
            <person name="Schindler S."/>
            <person name="Staib P."/>
            <person name="Heidel A."/>
            <person name="Felder M."/>
            <person name="Petzold A."/>
            <person name="Szafranski K."/>
            <person name="Feuermann M."/>
            <person name="Pedruzzi I."/>
            <person name="Priebe S."/>
            <person name="Groth M."/>
            <person name="Winkler R."/>
            <person name="Li W."/>
            <person name="Kniemeyer O."/>
            <person name="Schroeckh V."/>
            <person name="Hertweck C."/>
            <person name="Hube B."/>
            <person name="White T.C."/>
            <person name="Platzer M."/>
            <person name="Guthke R."/>
            <person name="Heitman J."/>
            <person name="Woestemeyer J."/>
            <person name="Zipfel P.F."/>
            <person name="Monod M."/>
            <person name="Brakhage A.A."/>
        </authorList>
    </citation>
    <scope>NUCLEOTIDE SEQUENCE [LARGE SCALE GENOMIC DNA]</scope>
    <source>
        <strain evidence="2">ATCC MYA-4681 / CBS 112371</strain>
    </source>
</reference>
<dbReference type="GeneID" id="9525248"/>
<accession>D4B5S2</accession>
<dbReference type="KEGG" id="abe:ARB_03829"/>
<organism evidence="1 2">
    <name type="scientific">Arthroderma benhamiae (strain ATCC MYA-4681 / CBS 112371)</name>
    <name type="common">Trichophyton mentagrophytes</name>
    <dbReference type="NCBI Taxonomy" id="663331"/>
    <lineage>
        <taxon>Eukaryota</taxon>
        <taxon>Fungi</taxon>
        <taxon>Dikarya</taxon>
        <taxon>Ascomycota</taxon>
        <taxon>Pezizomycotina</taxon>
        <taxon>Eurotiomycetes</taxon>
        <taxon>Eurotiomycetidae</taxon>
        <taxon>Onygenales</taxon>
        <taxon>Arthrodermataceae</taxon>
        <taxon>Trichophyton</taxon>
    </lineage>
</organism>
<proteinExistence type="predicted"/>
<sequence>MVVREAANPVRVVFAGGPIVDWGWDWRNDKRELDVVDVGVGAAELRFDKLGLGLWLGIVLEAVEEARDAAGVPGPANCFTGDLLTRNTRPKALGAGEGLEAAELDFFPPGVDDIKLCLLVPTAPPGGTIIDPGLPLPSRPLFGATLGSSFLACSTISTMADARTNMPNPYSHSKYLSP</sequence>
<evidence type="ECO:0000313" key="2">
    <source>
        <dbReference type="Proteomes" id="UP000008866"/>
    </source>
</evidence>
<dbReference type="Proteomes" id="UP000008866">
    <property type="component" value="Unassembled WGS sequence"/>
</dbReference>
<gene>
    <name evidence="1" type="ORF">ARB_03829</name>
</gene>
<keyword evidence="2" id="KW-1185">Reference proteome</keyword>
<dbReference type="RefSeq" id="XP_003009903.1">
    <property type="nucleotide sequence ID" value="XM_003009857.1"/>
</dbReference>
<name>D4B5S2_ARTBC</name>